<accession>A0A3N1CT75</accession>
<dbReference type="InterPro" id="IPR003849">
    <property type="entry name" value="Preprotein_translocase_YajC"/>
</dbReference>
<dbReference type="Proteomes" id="UP000272400">
    <property type="component" value="Unassembled WGS sequence"/>
</dbReference>
<keyword evidence="9 11" id="KW-0472">Membrane</keyword>
<evidence type="ECO:0000256" key="3">
    <source>
        <dbReference type="ARBA" id="ARBA00022448"/>
    </source>
</evidence>
<comment type="caution">
    <text evidence="12">The sequence shown here is derived from an EMBL/GenBank/DDBJ whole genome shotgun (WGS) entry which is preliminary data.</text>
</comment>
<gene>
    <name evidence="12" type="ORF">EDD29_1896</name>
</gene>
<evidence type="ECO:0000256" key="1">
    <source>
        <dbReference type="ARBA" id="ARBA00004162"/>
    </source>
</evidence>
<dbReference type="GO" id="GO:0015031">
    <property type="term" value="P:protein transport"/>
    <property type="evidence" value="ECO:0007669"/>
    <property type="project" value="UniProtKB-KW"/>
</dbReference>
<feature type="compositionally biased region" description="Basic and acidic residues" evidence="10">
    <location>
        <begin position="127"/>
        <end position="144"/>
    </location>
</feature>
<proteinExistence type="inferred from homology"/>
<dbReference type="SMART" id="SM01323">
    <property type="entry name" value="YajC"/>
    <property type="match status" value="1"/>
</dbReference>
<keyword evidence="8" id="KW-0811">Translocation</keyword>
<sequence length="144" mass="15513">MSILAASEQGNPLSMFIWLALIAVAFYFFLIRPQKKRQQEQAKMQSALHPGSRVVTSSGIYGTVLDSDEGDILLEIAEGVEVRVMAQAVLRVIEEVEFVDEESADADADAESDEDADKPAEGGVELTKGDADDAPAKPQTSDKA</sequence>
<feature type="transmembrane region" description="Helical" evidence="11">
    <location>
        <begin position="12"/>
        <end position="31"/>
    </location>
</feature>
<comment type="similarity">
    <text evidence="2">Belongs to the YajC family.</text>
</comment>
<dbReference type="PRINTS" id="PR01853">
    <property type="entry name" value="YAJCTRNLCASE"/>
</dbReference>
<dbReference type="EMBL" id="RJKE01000001">
    <property type="protein sequence ID" value="ROO84374.1"/>
    <property type="molecule type" value="Genomic_DNA"/>
</dbReference>
<dbReference type="PANTHER" id="PTHR33909">
    <property type="entry name" value="SEC TRANSLOCON ACCESSORY COMPLEX SUBUNIT YAJC"/>
    <property type="match status" value="1"/>
</dbReference>
<evidence type="ECO:0000256" key="9">
    <source>
        <dbReference type="ARBA" id="ARBA00023136"/>
    </source>
</evidence>
<keyword evidence="13" id="KW-1185">Reference proteome</keyword>
<organism evidence="12 13">
    <name type="scientific">Actinocorallia herbida</name>
    <dbReference type="NCBI Taxonomy" id="58109"/>
    <lineage>
        <taxon>Bacteria</taxon>
        <taxon>Bacillati</taxon>
        <taxon>Actinomycetota</taxon>
        <taxon>Actinomycetes</taxon>
        <taxon>Streptosporangiales</taxon>
        <taxon>Thermomonosporaceae</taxon>
        <taxon>Actinocorallia</taxon>
    </lineage>
</organism>
<evidence type="ECO:0000256" key="6">
    <source>
        <dbReference type="ARBA" id="ARBA00022927"/>
    </source>
</evidence>
<evidence type="ECO:0000256" key="11">
    <source>
        <dbReference type="SAM" id="Phobius"/>
    </source>
</evidence>
<keyword evidence="5 11" id="KW-0812">Transmembrane</keyword>
<dbReference type="NCBIfam" id="TIGR00739">
    <property type="entry name" value="yajC"/>
    <property type="match status" value="1"/>
</dbReference>
<keyword evidence="4" id="KW-1003">Cell membrane</keyword>
<feature type="region of interest" description="Disordered" evidence="10">
    <location>
        <begin position="101"/>
        <end position="144"/>
    </location>
</feature>
<protein>
    <submittedName>
        <fullName evidence="12">Preprotein translocase subunit YajC</fullName>
    </submittedName>
</protein>
<dbReference type="Pfam" id="PF02699">
    <property type="entry name" value="YajC"/>
    <property type="match status" value="1"/>
</dbReference>
<name>A0A3N1CT75_9ACTN</name>
<evidence type="ECO:0000313" key="13">
    <source>
        <dbReference type="Proteomes" id="UP000272400"/>
    </source>
</evidence>
<dbReference type="OrthoDB" id="2200301at2"/>
<evidence type="ECO:0000313" key="12">
    <source>
        <dbReference type="EMBL" id="ROO84374.1"/>
    </source>
</evidence>
<dbReference type="AlphaFoldDB" id="A0A3N1CT75"/>
<keyword evidence="6" id="KW-0653">Protein transport</keyword>
<keyword evidence="3" id="KW-0813">Transport</keyword>
<comment type="subcellular location">
    <subcellularLocation>
        <location evidence="1">Cell membrane</location>
        <topology evidence="1">Single-pass membrane protein</topology>
    </subcellularLocation>
</comment>
<evidence type="ECO:0000256" key="10">
    <source>
        <dbReference type="SAM" id="MobiDB-lite"/>
    </source>
</evidence>
<evidence type="ECO:0000256" key="2">
    <source>
        <dbReference type="ARBA" id="ARBA00006742"/>
    </source>
</evidence>
<dbReference type="GO" id="GO:0005886">
    <property type="term" value="C:plasma membrane"/>
    <property type="evidence" value="ECO:0007669"/>
    <property type="project" value="UniProtKB-SubCell"/>
</dbReference>
<evidence type="ECO:0000256" key="5">
    <source>
        <dbReference type="ARBA" id="ARBA00022692"/>
    </source>
</evidence>
<evidence type="ECO:0000256" key="4">
    <source>
        <dbReference type="ARBA" id="ARBA00022475"/>
    </source>
</evidence>
<evidence type="ECO:0000256" key="8">
    <source>
        <dbReference type="ARBA" id="ARBA00023010"/>
    </source>
</evidence>
<dbReference type="PANTHER" id="PTHR33909:SF1">
    <property type="entry name" value="SEC TRANSLOCON ACCESSORY COMPLEX SUBUNIT YAJC"/>
    <property type="match status" value="1"/>
</dbReference>
<dbReference type="RefSeq" id="WP_123664005.1">
    <property type="nucleotide sequence ID" value="NZ_RJKE01000001.1"/>
</dbReference>
<keyword evidence="7 11" id="KW-1133">Transmembrane helix</keyword>
<feature type="compositionally biased region" description="Acidic residues" evidence="10">
    <location>
        <begin position="101"/>
        <end position="116"/>
    </location>
</feature>
<reference evidence="12 13" key="1">
    <citation type="submission" date="2018-11" db="EMBL/GenBank/DDBJ databases">
        <title>Sequencing the genomes of 1000 actinobacteria strains.</title>
        <authorList>
            <person name="Klenk H.-P."/>
        </authorList>
    </citation>
    <scope>NUCLEOTIDE SEQUENCE [LARGE SCALE GENOMIC DNA]</scope>
    <source>
        <strain evidence="12 13">DSM 44254</strain>
    </source>
</reference>
<evidence type="ECO:0000256" key="7">
    <source>
        <dbReference type="ARBA" id="ARBA00022989"/>
    </source>
</evidence>